<proteinExistence type="inferred from homology"/>
<evidence type="ECO:0000256" key="1">
    <source>
        <dbReference type="ARBA" id="ARBA00006643"/>
    </source>
</evidence>
<accession>A0A396JHP7</accession>
<dbReference type="Gramene" id="rna10702">
    <property type="protein sequence ID" value="RHN74607.1"/>
    <property type="gene ID" value="gene10702"/>
</dbReference>
<evidence type="ECO:0000259" key="2">
    <source>
        <dbReference type="Pfam" id="PF14432"/>
    </source>
</evidence>
<gene>
    <name evidence="3" type="ORF">MtrunA17_Chr2g0312211</name>
</gene>
<dbReference type="AlphaFoldDB" id="A0A396JHP7"/>
<comment type="similarity">
    <text evidence="1">Belongs to the PPR family. PCMP-H subfamily.</text>
</comment>
<feature type="domain" description="DYW" evidence="2">
    <location>
        <begin position="75"/>
        <end position="96"/>
    </location>
</feature>
<dbReference type="GO" id="GO:0008270">
    <property type="term" value="F:zinc ion binding"/>
    <property type="evidence" value="ECO:0007669"/>
    <property type="project" value="InterPro"/>
</dbReference>
<comment type="caution">
    <text evidence="3">The sequence shown here is derived from an EMBL/GenBank/DDBJ whole genome shotgun (WGS) entry which is preliminary data.</text>
</comment>
<evidence type="ECO:0000313" key="4">
    <source>
        <dbReference type="Proteomes" id="UP000265566"/>
    </source>
</evidence>
<evidence type="ECO:0000313" key="3">
    <source>
        <dbReference type="EMBL" id="RHN74607.1"/>
    </source>
</evidence>
<protein>
    <recommendedName>
        <fullName evidence="2">DYW domain-containing protein</fullName>
    </recommendedName>
</protein>
<dbReference type="InterPro" id="IPR032867">
    <property type="entry name" value="DYW_dom"/>
</dbReference>
<dbReference type="Proteomes" id="UP000265566">
    <property type="component" value="Chromosome 2"/>
</dbReference>
<organism evidence="3 4">
    <name type="scientific">Medicago truncatula</name>
    <name type="common">Barrel medic</name>
    <name type="synonym">Medicago tribuloides</name>
    <dbReference type="NCBI Taxonomy" id="3880"/>
    <lineage>
        <taxon>Eukaryota</taxon>
        <taxon>Viridiplantae</taxon>
        <taxon>Streptophyta</taxon>
        <taxon>Embryophyta</taxon>
        <taxon>Tracheophyta</taxon>
        <taxon>Spermatophyta</taxon>
        <taxon>Magnoliopsida</taxon>
        <taxon>eudicotyledons</taxon>
        <taxon>Gunneridae</taxon>
        <taxon>Pentapetalae</taxon>
        <taxon>rosids</taxon>
        <taxon>fabids</taxon>
        <taxon>Fabales</taxon>
        <taxon>Fabaceae</taxon>
        <taxon>Papilionoideae</taxon>
        <taxon>50 kb inversion clade</taxon>
        <taxon>NPAAA clade</taxon>
        <taxon>Hologalegina</taxon>
        <taxon>IRL clade</taxon>
        <taxon>Trifolieae</taxon>
        <taxon>Medicago</taxon>
    </lineage>
</organism>
<name>A0A396JHP7_MEDTR</name>
<dbReference type="EMBL" id="PSQE01000002">
    <property type="protein sequence ID" value="RHN74607.1"/>
    <property type="molecule type" value="Genomic_DNA"/>
</dbReference>
<dbReference type="Pfam" id="PF14432">
    <property type="entry name" value="DYW_deaminase"/>
    <property type="match status" value="1"/>
</dbReference>
<sequence length="96" mass="11086">MMMKERGITKTPGCSWLHVGNRVHTFVGDKSNMESDKIYHFLDELVEKEKTENLCNHSEKLAVAFGILNLNGQSTMRDSLRFYHFKNGSCSCKDLW</sequence>
<reference evidence="4" key="1">
    <citation type="journal article" date="2018" name="Nat. Plants">
        <title>Whole-genome landscape of Medicago truncatula symbiotic genes.</title>
        <authorList>
            <person name="Pecrix Y."/>
            <person name="Staton S.E."/>
            <person name="Sallet E."/>
            <person name="Lelandais-Briere C."/>
            <person name="Moreau S."/>
            <person name="Carrere S."/>
            <person name="Blein T."/>
            <person name="Jardinaud M.F."/>
            <person name="Latrasse D."/>
            <person name="Zouine M."/>
            <person name="Zahm M."/>
            <person name="Kreplak J."/>
            <person name="Mayjonade B."/>
            <person name="Satge C."/>
            <person name="Perez M."/>
            <person name="Cauet S."/>
            <person name="Marande W."/>
            <person name="Chantry-Darmon C."/>
            <person name="Lopez-Roques C."/>
            <person name="Bouchez O."/>
            <person name="Berard A."/>
            <person name="Debelle F."/>
            <person name="Munos S."/>
            <person name="Bendahmane A."/>
            <person name="Berges H."/>
            <person name="Niebel A."/>
            <person name="Buitink J."/>
            <person name="Frugier F."/>
            <person name="Benhamed M."/>
            <person name="Crespi M."/>
            <person name="Gouzy J."/>
            <person name="Gamas P."/>
        </authorList>
    </citation>
    <scope>NUCLEOTIDE SEQUENCE [LARGE SCALE GENOMIC DNA]</scope>
    <source>
        <strain evidence="4">cv. Jemalong A17</strain>
    </source>
</reference>